<name>A0A383AJQ5_9ZZZZ</name>
<gene>
    <name evidence="1" type="ORF">METZ01_LOCUS460182</name>
</gene>
<dbReference type="Gene3D" id="3.20.20.60">
    <property type="entry name" value="Phosphoenolpyruvate-binding domains"/>
    <property type="match status" value="1"/>
</dbReference>
<sequence length="57" mass="6243">MKINHSLKKIRSGQPTIGCFLGLGSPDVAELLAHSGFDWLVIETEHNGLDSAEIQHM</sequence>
<proteinExistence type="predicted"/>
<protein>
    <submittedName>
        <fullName evidence="1">Uncharacterized protein</fullName>
    </submittedName>
</protein>
<dbReference type="InterPro" id="IPR040442">
    <property type="entry name" value="Pyrv_kinase-like_dom_sf"/>
</dbReference>
<dbReference type="AlphaFoldDB" id="A0A383AJQ5"/>
<dbReference type="InterPro" id="IPR015813">
    <property type="entry name" value="Pyrv/PenolPyrv_kinase-like_dom"/>
</dbReference>
<dbReference type="GO" id="GO:0003824">
    <property type="term" value="F:catalytic activity"/>
    <property type="evidence" value="ECO:0007669"/>
    <property type="project" value="InterPro"/>
</dbReference>
<organism evidence="1">
    <name type="scientific">marine metagenome</name>
    <dbReference type="NCBI Taxonomy" id="408172"/>
    <lineage>
        <taxon>unclassified sequences</taxon>
        <taxon>metagenomes</taxon>
        <taxon>ecological metagenomes</taxon>
    </lineage>
</organism>
<dbReference type="SUPFAM" id="SSF51621">
    <property type="entry name" value="Phosphoenolpyruvate/pyruvate domain"/>
    <property type="match status" value="1"/>
</dbReference>
<dbReference type="EMBL" id="UINC01192267">
    <property type="protein sequence ID" value="SVE07328.1"/>
    <property type="molecule type" value="Genomic_DNA"/>
</dbReference>
<accession>A0A383AJQ5</accession>
<evidence type="ECO:0000313" key="1">
    <source>
        <dbReference type="EMBL" id="SVE07328.1"/>
    </source>
</evidence>
<feature type="non-terminal residue" evidence="1">
    <location>
        <position position="57"/>
    </location>
</feature>
<reference evidence="1" key="1">
    <citation type="submission" date="2018-05" db="EMBL/GenBank/DDBJ databases">
        <authorList>
            <person name="Lanie J.A."/>
            <person name="Ng W.-L."/>
            <person name="Kazmierczak K.M."/>
            <person name="Andrzejewski T.M."/>
            <person name="Davidsen T.M."/>
            <person name="Wayne K.J."/>
            <person name="Tettelin H."/>
            <person name="Glass J.I."/>
            <person name="Rusch D."/>
            <person name="Podicherti R."/>
            <person name="Tsui H.-C.T."/>
            <person name="Winkler M.E."/>
        </authorList>
    </citation>
    <scope>NUCLEOTIDE SEQUENCE</scope>
</reference>